<accession>A0A191YXG9</accession>
<gene>
    <name evidence="1" type="ORF">PMA3_20645</name>
</gene>
<name>A0A191YXG9_9PSED</name>
<dbReference type="KEGG" id="psil:PMA3_20645"/>
<dbReference type="EMBL" id="CP014870">
    <property type="protein sequence ID" value="ANJ57436.1"/>
    <property type="molecule type" value="Genomic_DNA"/>
</dbReference>
<protein>
    <submittedName>
        <fullName evidence="1">Uncharacterized protein</fullName>
    </submittedName>
</protein>
<dbReference type="AlphaFoldDB" id="A0A191YXG9"/>
<proteinExistence type="predicted"/>
<dbReference type="Proteomes" id="UP000078354">
    <property type="component" value="Chromosome"/>
</dbReference>
<sequence>MSLQDYINTLSQHGTHRTVATLVGDKIPVKPLCKALKMRIQDYVGMHQHMIAWFKTTQGLVLMVSGSRVVTEVVERFLAGYEGAFQEFQVRYAGTGSKVFEQTVNVELADYVQFGRSFGASRTSTSSKE</sequence>
<keyword evidence="2" id="KW-1185">Reference proteome</keyword>
<dbReference type="RefSeq" id="WP_064678927.1">
    <property type="nucleotide sequence ID" value="NZ_CP014870.1"/>
</dbReference>
<organism evidence="1 2">
    <name type="scientific">Pseudomonas silesiensis</name>
    <dbReference type="NCBI Taxonomy" id="1853130"/>
    <lineage>
        <taxon>Bacteria</taxon>
        <taxon>Pseudomonadati</taxon>
        <taxon>Pseudomonadota</taxon>
        <taxon>Gammaproteobacteria</taxon>
        <taxon>Pseudomonadales</taxon>
        <taxon>Pseudomonadaceae</taxon>
        <taxon>Pseudomonas</taxon>
    </lineage>
</organism>
<evidence type="ECO:0000313" key="1">
    <source>
        <dbReference type="EMBL" id="ANJ57436.1"/>
    </source>
</evidence>
<evidence type="ECO:0000313" key="2">
    <source>
        <dbReference type="Proteomes" id="UP000078354"/>
    </source>
</evidence>
<dbReference type="STRING" id="1853130.PMA3_20645"/>
<reference evidence="1 2" key="1">
    <citation type="journal article" date="2018" name="Syst. Appl. Microbiol.">
        <title>Pseudomonas silesiensis sp. nov. strain A3T isolated from a biological pesticide sewage treatment plant and analysis of the complete genome sequence.</title>
        <authorList>
            <person name="Kaminski M.A."/>
            <person name="Furmanczyk E.M."/>
            <person name="Sobczak A."/>
            <person name="Dziembowski A."/>
            <person name="Lipinski L."/>
        </authorList>
    </citation>
    <scope>NUCLEOTIDE SEQUENCE [LARGE SCALE GENOMIC DNA]</scope>
    <source>
        <strain evidence="1 2">A3</strain>
    </source>
</reference>